<keyword evidence="11" id="KW-1185">Reference proteome</keyword>
<feature type="domain" description="Glycosyltransferase 2-like" evidence="9">
    <location>
        <begin position="8"/>
        <end position="169"/>
    </location>
</feature>
<keyword evidence="6 8" id="KW-1133">Transmembrane helix</keyword>
<keyword evidence="7 8" id="KW-0472">Membrane</keyword>
<dbReference type="GO" id="GO:0099621">
    <property type="term" value="F:undecaprenyl-phosphate 4-deoxy-4-formamido-L-arabinose transferase activity"/>
    <property type="evidence" value="ECO:0007669"/>
    <property type="project" value="TreeGrafter"/>
</dbReference>
<evidence type="ECO:0000313" key="11">
    <source>
        <dbReference type="Proteomes" id="UP000050544"/>
    </source>
</evidence>
<evidence type="ECO:0000256" key="1">
    <source>
        <dbReference type="ARBA" id="ARBA00022475"/>
    </source>
</evidence>
<organism evidence="10 11">
    <name type="scientific">Thermanaerothrix daxensis</name>
    <dbReference type="NCBI Taxonomy" id="869279"/>
    <lineage>
        <taxon>Bacteria</taxon>
        <taxon>Bacillati</taxon>
        <taxon>Chloroflexota</taxon>
        <taxon>Anaerolineae</taxon>
        <taxon>Anaerolineales</taxon>
        <taxon>Anaerolineaceae</taxon>
        <taxon>Thermanaerothrix</taxon>
    </lineage>
</organism>
<dbReference type="OrthoDB" id="9807778at2"/>
<accession>A0A0P6YI15</accession>
<evidence type="ECO:0000256" key="3">
    <source>
        <dbReference type="ARBA" id="ARBA00022679"/>
    </source>
</evidence>
<dbReference type="GO" id="GO:0005886">
    <property type="term" value="C:plasma membrane"/>
    <property type="evidence" value="ECO:0007669"/>
    <property type="project" value="TreeGrafter"/>
</dbReference>
<evidence type="ECO:0000259" key="9">
    <source>
        <dbReference type="Pfam" id="PF00535"/>
    </source>
</evidence>
<dbReference type="GO" id="GO:0009103">
    <property type="term" value="P:lipopolysaccharide biosynthetic process"/>
    <property type="evidence" value="ECO:0007669"/>
    <property type="project" value="UniProtKB-KW"/>
</dbReference>
<comment type="caution">
    <text evidence="10">The sequence shown here is derived from an EMBL/GenBank/DDBJ whole genome shotgun (WGS) entry which is preliminary data.</text>
</comment>
<dbReference type="InterPro" id="IPR001173">
    <property type="entry name" value="Glyco_trans_2-like"/>
</dbReference>
<reference evidence="10 11" key="1">
    <citation type="submission" date="2015-07" db="EMBL/GenBank/DDBJ databases">
        <title>Whole genome sequence of Thermanaerothrix daxensis DSM 23592.</title>
        <authorList>
            <person name="Hemp J."/>
            <person name="Ward L.M."/>
            <person name="Pace L.A."/>
            <person name="Fischer W.W."/>
        </authorList>
    </citation>
    <scope>NUCLEOTIDE SEQUENCE [LARGE SCALE GENOMIC DNA]</scope>
    <source>
        <strain evidence="10 11">GNS-1</strain>
    </source>
</reference>
<protein>
    <submittedName>
        <fullName evidence="10">Glycosyl transferase</fullName>
    </submittedName>
</protein>
<feature type="transmembrane region" description="Helical" evidence="8">
    <location>
        <begin position="236"/>
        <end position="259"/>
    </location>
</feature>
<dbReference type="PANTHER" id="PTHR48090:SF3">
    <property type="entry name" value="UNDECAPRENYL-PHOSPHATE 4-DEOXY-4-FORMAMIDO-L-ARABINOSE TRANSFERASE"/>
    <property type="match status" value="1"/>
</dbReference>
<dbReference type="Gene3D" id="3.90.550.10">
    <property type="entry name" value="Spore Coat Polysaccharide Biosynthesis Protein SpsA, Chain A"/>
    <property type="match status" value="1"/>
</dbReference>
<evidence type="ECO:0000256" key="4">
    <source>
        <dbReference type="ARBA" id="ARBA00022692"/>
    </source>
</evidence>
<evidence type="ECO:0000256" key="8">
    <source>
        <dbReference type="SAM" id="Phobius"/>
    </source>
</evidence>
<dbReference type="SUPFAM" id="SSF53448">
    <property type="entry name" value="Nucleotide-diphospho-sugar transferases"/>
    <property type="match status" value="1"/>
</dbReference>
<dbReference type="AlphaFoldDB" id="A0A0P6YI15"/>
<dbReference type="CDD" id="cd04187">
    <property type="entry name" value="DPM1_like_bac"/>
    <property type="match status" value="1"/>
</dbReference>
<evidence type="ECO:0000256" key="6">
    <source>
        <dbReference type="ARBA" id="ARBA00022989"/>
    </source>
</evidence>
<dbReference type="RefSeq" id="WP_054521230.1">
    <property type="nucleotide sequence ID" value="NZ_LGKO01000002.1"/>
</dbReference>
<dbReference type="EMBL" id="LGKO01000002">
    <property type="protein sequence ID" value="KPL84664.1"/>
    <property type="molecule type" value="Genomic_DNA"/>
</dbReference>
<keyword evidence="1" id="KW-1003">Cell membrane</keyword>
<keyword evidence="4 8" id="KW-0812">Transmembrane</keyword>
<keyword evidence="5" id="KW-0448">Lipopolysaccharide biosynthesis</keyword>
<evidence type="ECO:0000256" key="5">
    <source>
        <dbReference type="ARBA" id="ARBA00022985"/>
    </source>
</evidence>
<dbReference type="InterPro" id="IPR029044">
    <property type="entry name" value="Nucleotide-diphossugar_trans"/>
</dbReference>
<keyword evidence="2" id="KW-0328">Glycosyltransferase</keyword>
<gene>
    <name evidence="10" type="ORF">SE15_06380</name>
</gene>
<dbReference type="Proteomes" id="UP000050544">
    <property type="component" value="Unassembled WGS sequence"/>
</dbReference>
<keyword evidence="3 10" id="KW-0808">Transferase</keyword>
<dbReference type="STRING" id="869279.SE15_06380"/>
<evidence type="ECO:0000256" key="7">
    <source>
        <dbReference type="ARBA" id="ARBA00023136"/>
    </source>
</evidence>
<dbReference type="InterPro" id="IPR050256">
    <property type="entry name" value="Glycosyltransferase_2"/>
</dbReference>
<sequence length="329" mass="37021">MPAIERLSIVVPVYNEEENLPLLHQAIRSAMDVLPWPWEVIFVNDGSQDGSGKVLETLAFTDPVHVRVVDLRRNFGQTAAIAAGIDHATGDVIVLMDADLQNDPADIPMMLEKIQEGYDVVSGWRVHRQDAYLTRTLPSRIANELISWVTGVRLHDYGCTLKAYRREVLTGFKLYGEMHRFIPVYAHGVGARIVEVPVCHHPRRFGKAKYGLERTLKVILDLFTVKFLNSYANKPIYLFGGTGAVLIAISALLLVYLFVRRVFFGIGVLSSPFFQMATMIGILGFQSILMGLIAELLVRTYHESQGKPTYTVRRVIRNGEEERISINSH</sequence>
<evidence type="ECO:0000256" key="2">
    <source>
        <dbReference type="ARBA" id="ARBA00022676"/>
    </source>
</evidence>
<name>A0A0P6YI15_9CHLR</name>
<dbReference type="Pfam" id="PF00535">
    <property type="entry name" value="Glycos_transf_2"/>
    <property type="match status" value="1"/>
</dbReference>
<evidence type="ECO:0000313" key="10">
    <source>
        <dbReference type="EMBL" id="KPL84664.1"/>
    </source>
</evidence>
<proteinExistence type="predicted"/>
<dbReference type="PANTHER" id="PTHR48090">
    <property type="entry name" value="UNDECAPRENYL-PHOSPHATE 4-DEOXY-4-FORMAMIDO-L-ARABINOSE TRANSFERASE-RELATED"/>
    <property type="match status" value="1"/>
</dbReference>